<dbReference type="Pfam" id="PF03057">
    <property type="entry name" value="DUF236"/>
    <property type="match status" value="1"/>
</dbReference>
<feature type="region of interest" description="Disordered" evidence="1">
    <location>
        <begin position="1"/>
        <end position="96"/>
    </location>
</feature>
<reference evidence="2" key="1">
    <citation type="submission" date="2021-09" db="EMBL/GenBank/DDBJ databases">
        <authorList>
            <consortium name="Pathogen Informatics"/>
        </authorList>
    </citation>
    <scope>NUCLEOTIDE SEQUENCE</scope>
</reference>
<evidence type="ECO:0000313" key="2">
    <source>
        <dbReference type="EMBL" id="CAG9535081.1"/>
    </source>
</evidence>
<comment type="caution">
    <text evidence="2">The sequence shown here is derived from an EMBL/GenBank/DDBJ whole genome shotgun (WGS) entry which is preliminary data.</text>
</comment>
<feature type="compositionally biased region" description="Gly residues" evidence="1">
    <location>
        <begin position="8"/>
        <end position="23"/>
    </location>
</feature>
<dbReference type="EMBL" id="CAKAEH010001350">
    <property type="protein sequence ID" value="CAG9535081.1"/>
    <property type="molecule type" value="Genomic_DNA"/>
</dbReference>
<proteinExistence type="predicted"/>
<evidence type="ECO:0000256" key="1">
    <source>
        <dbReference type="SAM" id="MobiDB-lite"/>
    </source>
</evidence>
<evidence type="ECO:0000313" key="3">
    <source>
        <dbReference type="Proteomes" id="UP000746747"/>
    </source>
</evidence>
<keyword evidence="3" id="KW-1185">Reference proteome</keyword>
<accession>A0A8J2MNS8</accession>
<dbReference type="AlphaFoldDB" id="A0A8J2MNS8"/>
<name>A0A8J2MNS8_9BILA</name>
<protein>
    <submittedName>
        <fullName evidence="2">Uncharacterized protein</fullName>
    </submittedName>
</protein>
<dbReference type="Proteomes" id="UP000746747">
    <property type="component" value="Unassembled WGS sequence"/>
</dbReference>
<sequence length="96" mass="9624">MAGLGNDVFGGGKEGADGGGGGTLQALTQGGTAGTYNPNYQTMAGLGNHVFGEKGGGSAKPGNRYQDNGDFSAKPDNRYQDNGDFPAKPGNRLLGS</sequence>
<gene>
    <name evidence="2" type="ORF">CJOHNSTONI_LOCUS5155</name>
</gene>
<organism evidence="2 3">
    <name type="scientific">Cercopithifilaria johnstoni</name>
    <dbReference type="NCBI Taxonomy" id="2874296"/>
    <lineage>
        <taxon>Eukaryota</taxon>
        <taxon>Metazoa</taxon>
        <taxon>Ecdysozoa</taxon>
        <taxon>Nematoda</taxon>
        <taxon>Chromadorea</taxon>
        <taxon>Rhabditida</taxon>
        <taxon>Spirurina</taxon>
        <taxon>Spiruromorpha</taxon>
        <taxon>Filarioidea</taxon>
        <taxon>Onchocercidae</taxon>
        <taxon>Cercopithifilaria</taxon>
    </lineage>
</organism>
<dbReference type="InterPro" id="IPR004296">
    <property type="entry name" value="DUF236"/>
</dbReference>